<accession>A0ABN2W2B9</accession>
<reference evidence="2 3" key="1">
    <citation type="journal article" date="2019" name="Int. J. Syst. Evol. Microbiol.">
        <title>The Global Catalogue of Microorganisms (GCM) 10K type strain sequencing project: providing services to taxonomists for standard genome sequencing and annotation.</title>
        <authorList>
            <consortium name="The Broad Institute Genomics Platform"/>
            <consortium name="The Broad Institute Genome Sequencing Center for Infectious Disease"/>
            <person name="Wu L."/>
            <person name="Ma J."/>
        </authorList>
    </citation>
    <scope>NUCLEOTIDE SEQUENCE [LARGE SCALE GENOMIC DNA]</scope>
    <source>
        <strain evidence="2 3">JCM 15749</strain>
    </source>
</reference>
<name>A0ABN2W2B9_9ACTN</name>
<evidence type="ECO:0000256" key="1">
    <source>
        <dbReference type="SAM" id="Phobius"/>
    </source>
</evidence>
<feature type="transmembrane region" description="Helical" evidence="1">
    <location>
        <begin position="240"/>
        <end position="260"/>
    </location>
</feature>
<sequence length="271" mass="27781">MGPWSVLAALLAAAAVLVARPPASWSVAHRLGLRQEQMPTTVPRRLRLVVLVTAGASAVWFSGALAPAIAVATGVAVAVFGLGRWRAARARAHVQRTRREIGTALDLLGADLRAGVLTSRAVVAMAAGAPTLHGLALAPGGDDREVPTALRRAARRPGAEAWAALAAGWEVADRAGAPLADVVERLAETVRDDVDLMREVGAEAAPARATGQVMAVLPLLGLGLGAGMGADPFHLLTRTVPGALCLAAGALLACLGTWWVDRIASSAEAQV</sequence>
<protein>
    <recommendedName>
        <fullName evidence="4">Type II secretion system protein GspF domain-containing protein</fullName>
    </recommendedName>
</protein>
<comment type="caution">
    <text evidence="2">The sequence shown here is derived from an EMBL/GenBank/DDBJ whole genome shotgun (WGS) entry which is preliminary data.</text>
</comment>
<dbReference type="PANTHER" id="PTHR35007">
    <property type="entry name" value="INTEGRAL MEMBRANE PROTEIN-RELATED"/>
    <property type="match status" value="1"/>
</dbReference>
<evidence type="ECO:0008006" key="4">
    <source>
        <dbReference type="Google" id="ProtNLM"/>
    </source>
</evidence>
<proteinExistence type="predicted"/>
<evidence type="ECO:0000313" key="2">
    <source>
        <dbReference type="EMBL" id="GAA2081434.1"/>
    </source>
</evidence>
<dbReference type="PANTHER" id="PTHR35007:SF4">
    <property type="entry name" value="CONSERVED TRANSMEMBRANE PROTEIN-RELATED"/>
    <property type="match status" value="1"/>
</dbReference>
<dbReference type="RefSeq" id="WP_344328481.1">
    <property type="nucleotide sequence ID" value="NZ_BAAAPY010000008.1"/>
</dbReference>
<keyword evidence="1" id="KW-1133">Transmembrane helix</keyword>
<keyword evidence="1" id="KW-0812">Transmembrane</keyword>
<dbReference type="EMBL" id="BAAAPY010000008">
    <property type="protein sequence ID" value="GAA2081434.1"/>
    <property type="molecule type" value="Genomic_DNA"/>
</dbReference>
<evidence type="ECO:0000313" key="3">
    <source>
        <dbReference type="Proteomes" id="UP001501480"/>
    </source>
</evidence>
<keyword evidence="3" id="KW-1185">Reference proteome</keyword>
<feature type="transmembrane region" description="Helical" evidence="1">
    <location>
        <begin position="207"/>
        <end position="228"/>
    </location>
</feature>
<dbReference type="Proteomes" id="UP001501480">
    <property type="component" value="Unassembled WGS sequence"/>
</dbReference>
<gene>
    <name evidence="2" type="ORF">GCM10009821_22590</name>
</gene>
<organism evidence="2 3">
    <name type="scientific">Aeromicrobium halocynthiae</name>
    <dbReference type="NCBI Taxonomy" id="560557"/>
    <lineage>
        <taxon>Bacteria</taxon>
        <taxon>Bacillati</taxon>
        <taxon>Actinomycetota</taxon>
        <taxon>Actinomycetes</taxon>
        <taxon>Propionibacteriales</taxon>
        <taxon>Nocardioidaceae</taxon>
        <taxon>Aeromicrobium</taxon>
    </lineage>
</organism>
<feature type="transmembrane region" description="Helical" evidence="1">
    <location>
        <begin position="50"/>
        <end position="83"/>
    </location>
</feature>
<keyword evidence="1" id="KW-0472">Membrane</keyword>